<accession>A0A0E9UJJ8</accession>
<protein>
    <submittedName>
        <fullName evidence="1">Uncharacterized protein</fullName>
    </submittedName>
</protein>
<reference evidence="1" key="1">
    <citation type="submission" date="2014-11" db="EMBL/GenBank/DDBJ databases">
        <authorList>
            <person name="Amaro Gonzalez C."/>
        </authorList>
    </citation>
    <scope>NUCLEOTIDE SEQUENCE</scope>
</reference>
<dbReference type="AlphaFoldDB" id="A0A0E9UJJ8"/>
<reference evidence="1" key="2">
    <citation type="journal article" date="2015" name="Fish Shellfish Immunol.">
        <title>Early steps in the European eel (Anguilla anguilla)-Vibrio vulnificus interaction in the gills: Role of the RtxA13 toxin.</title>
        <authorList>
            <person name="Callol A."/>
            <person name="Pajuelo D."/>
            <person name="Ebbesson L."/>
            <person name="Teles M."/>
            <person name="MacKenzie S."/>
            <person name="Amaro C."/>
        </authorList>
    </citation>
    <scope>NUCLEOTIDE SEQUENCE</scope>
</reference>
<sequence length="61" mass="7243">MRWDSLNKKNRTRYTVPDKLFHMVEVAMSKRNPYCGHKTHHFLLKSALSPTLLVRRSQSCQ</sequence>
<evidence type="ECO:0000313" key="1">
    <source>
        <dbReference type="EMBL" id="JAH65440.1"/>
    </source>
</evidence>
<name>A0A0E9UJJ8_ANGAN</name>
<proteinExistence type="predicted"/>
<organism evidence="1">
    <name type="scientific">Anguilla anguilla</name>
    <name type="common">European freshwater eel</name>
    <name type="synonym">Muraena anguilla</name>
    <dbReference type="NCBI Taxonomy" id="7936"/>
    <lineage>
        <taxon>Eukaryota</taxon>
        <taxon>Metazoa</taxon>
        <taxon>Chordata</taxon>
        <taxon>Craniata</taxon>
        <taxon>Vertebrata</taxon>
        <taxon>Euteleostomi</taxon>
        <taxon>Actinopterygii</taxon>
        <taxon>Neopterygii</taxon>
        <taxon>Teleostei</taxon>
        <taxon>Anguilliformes</taxon>
        <taxon>Anguillidae</taxon>
        <taxon>Anguilla</taxon>
    </lineage>
</organism>
<dbReference type="EMBL" id="GBXM01043137">
    <property type="protein sequence ID" value="JAH65440.1"/>
    <property type="molecule type" value="Transcribed_RNA"/>
</dbReference>